<comment type="subcellular location">
    <subcellularLocation>
        <location evidence="1">Cell outer membrane</location>
    </subcellularLocation>
</comment>
<dbReference type="Proteomes" id="UP000656244">
    <property type="component" value="Unassembled WGS sequence"/>
</dbReference>
<evidence type="ECO:0000259" key="7">
    <source>
        <dbReference type="Pfam" id="PF14322"/>
    </source>
</evidence>
<dbReference type="RefSeq" id="WP_186561847.1">
    <property type="nucleotide sequence ID" value="NZ_JACNMF010000003.1"/>
</dbReference>
<dbReference type="Pfam" id="PF07980">
    <property type="entry name" value="SusD_RagB"/>
    <property type="match status" value="1"/>
</dbReference>
<gene>
    <name evidence="8" type="ORF">H7U19_09800</name>
</gene>
<dbReference type="Gene3D" id="1.25.40.390">
    <property type="match status" value="1"/>
</dbReference>
<organism evidence="8 9">
    <name type="scientific">Hyunsoonleella aquatilis</name>
    <dbReference type="NCBI Taxonomy" id="2762758"/>
    <lineage>
        <taxon>Bacteria</taxon>
        <taxon>Pseudomonadati</taxon>
        <taxon>Bacteroidota</taxon>
        <taxon>Flavobacteriia</taxon>
        <taxon>Flavobacteriales</taxon>
        <taxon>Flavobacteriaceae</taxon>
    </lineage>
</organism>
<proteinExistence type="inferred from homology"/>
<sequence length="535" mass="61193">MKTKRIFLYVFIIFSCFACEKFLEEEPRALISPETFLTSATEAEAFRTGYYAILKNNSIYGQVGLDVFYDNGADIIEPNRQAGFFEPMGNYSLTEASADVSTQKMSVSDTWKDLYRVILNTNILINRIADNEAILQEARTDFIADARFVRALCYWHITNLWGDAPYYTEVLTLEEISSLGRTDEAIIIEGVLEDLEFAQANLKDSYTGDDAGRASKWAAALIEAKILMQQQKWQEGLDKCLEIINQSPHSLLPTYAEVFDPNNEYNAEIIWSLDFAKDIIGQFELGVQDADGNLPNFARDSNGNWRPSMFNPRLRDEPQNAEDLEPLKDALAANGESFNGTGLQIASKDFAEKFPMNDLRRPLNVNDMYEGIQLNHTYMPKFMNLDLATSPRFNHSDNRLVFRMADVHLMAAECENERPGGNPDTAFEYIRPIRERAYATVAEAEEILGLTQQQFREAIYDERKWELAGEAWRRYDLIRWGILFDVVEDLEYRFWTPAANIEPWHVKLPIPLQEIISNPALLESDPTNNGYRSGN</sequence>
<dbReference type="GO" id="GO:0009279">
    <property type="term" value="C:cell outer membrane"/>
    <property type="evidence" value="ECO:0007669"/>
    <property type="project" value="UniProtKB-SubCell"/>
</dbReference>
<evidence type="ECO:0000313" key="9">
    <source>
        <dbReference type="Proteomes" id="UP000656244"/>
    </source>
</evidence>
<keyword evidence="9" id="KW-1185">Reference proteome</keyword>
<evidence type="ECO:0000256" key="1">
    <source>
        <dbReference type="ARBA" id="ARBA00004442"/>
    </source>
</evidence>
<evidence type="ECO:0000256" key="2">
    <source>
        <dbReference type="ARBA" id="ARBA00006275"/>
    </source>
</evidence>
<keyword evidence="5" id="KW-0998">Cell outer membrane</keyword>
<dbReference type="EMBL" id="JACNMF010000003">
    <property type="protein sequence ID" value="MBC3758696.1"/>
    <property type="molecule type" value="Genomic_DNA"/>
</dbReference>
<comment type="caution">
    <text evidence="8">The sequence shown here is derived from an EMBL/GenBank/DDBJ whole genome shotgun (WGS) entry which is preliminary data.</text>
</comment>
<dbReference type="InterPro" id="IPR012944">
    <property type="entry name" value="SusD_RagB_dom"/>
</dbReference>
<keyword evidence="4" id="KW-0472">Membrane</keyword>
<dbReference type="Pfam" id="PF14322">
    <property type="entry name" value="SusD-like_3"/>
    <property type="match status" value="1"/>
</dbReference>
<dbReference type="InterPro" id="IPR033985">
    <property type="entry name" value="SusD-like_N"/>
</dbReference>
<evidence type="ECO:0000256" key="4">
    <source>
        <dbReference type="ARBA" id="ARBA00023136"/>
    </source>
</evidence>
<evidence type="ECO:0000256" key="3">
    <source>
        <dbReference type="ARBA" id="ARBA00022729"/>
    </source>
</evidence>
<evidence type="ECO:0000313" key="8">
    <source>
        <dbReference type="EMBL" id="MBC3758696.1"/>
    </source>
</evidence>
<keyword evidence="3" id="KW-0732">Signal</keyword>
<comment type="similarity">
    <text evidence="2">Belongs to the SusD family.</text>
</comment>
<dbReference type="SUPFAM" id="SSF48452">
    <property type="entry name" value="TPR-like"/>
    <property type="match status" value="1"/>
</dbReference>
<evidence type="ECO:0000256" key="5">
    <source>
        <dbReference type="ARBA" id="ARBA00023237"/>
    </source>
</evidence>
<protein>
    <submittedName>
        <fullName evidence="8">RagB/SusD family nutrient uptake outer membrane protein</fullName>
    </submittedName>
</protein>
<dbReference type="InterPro" id="IPR011990">
    <property type="entry name" value="TPR-like_helical_dom_sf"/>
</dbReference>
<dbReference type="PROSITE" id="PS51257">
    <property type="entry name" value="PROKAR_LIPOPROTEIN"/>
    <property type="match status" value="1"/>
</dbReference>
<feature type="domain" description="SusD-like N-terminal" evidence="7">
    <location>
        <begin position="91"/>
        <end position="226"/>
    </location>
</feature>
<name>A0A923HCN3_9FLAO</name>
<accession>A0A923HCN3</accession>
<evidence type="ECO:0000259" key="6">
    <source>
        <dbReference type="Pfam" id="PF07980"/>
    </source>
</evidence>
<feature type="domain" description="RagB/SusD" evidence="6">
    <location>
        <begin position="377"/>
        <end position="522"/>
    </location>
</feature>
<dbReference type="AlphaFoldDB" id="A0A923HCN3"/>
<reference evidence="8" key="1">
    <citation type="submission" date="2020-08" db="EMBL/GenBank/DDBJ databases">
        <title>Hyunsoonleella sp. strain SJ7 genome sequencing and assembly.</title>
        <authorList>
            <person name="Kim I."/>
        </authorList>
    </citation>
    <scope>NUCLEOTIDE SEQUENCE</scope>
    <source>
        <strain evidence="8">SJ7</strain>
    </source>
</reference>